<accession>A0A6J4L0L6</accession>
<evidence type="ECO:0000313" key="2">
    <source>
        <dbReference type="EMBL" id="CAA9319044.1"/>
    </source>
</evidence>
<protein>
    <submittedName>
        <fullName evidence="2">Uncharacterized protein</fullName>
    </submittedName>
</protein>
<reference evidence="2" key="1">
    <citation type="submission" date="2020-02" db="EMBL/GenBank/DDBJ databases">
        <authorList>
            <person name="Meier V. D."/>
        </authorList>
    </citation>
    <scope>NUCLEOTIDE SEQUENCE</scope>
    <source>
        <strain evidence="2">AVDCRST_MAG68</strain>
    </source>
</reference>
<feature type="non-terminal residue" evidence="2">
    <location>
        <position position="191"/>
    </location>
</feature>
<proteinExistence type="predicted"/>
<feature type="non-terminal residue" evidence="2">
    <location>
        <position position="1"/>
    </location>
</feature>
<dbReference type="EMBL" id="CADCTW010000089">
    <property type="protein sequence ID" value="CAA9319044.1"/>
    <property type="molecule type" value="Genomic_DNA"/>
</dbReference>
<feature type="compositionally biased region" description="Basic residues" evidence="1">
    <location>
        <begin position="76"/>
        <end position="87"/>
    </location>
</feature>
<dbReference type="AlphaFoldDB" id="A0A6J4L0L6"/>
<sequence>DEPLPRPAPRIAGHLPRRRHRGERRRAAAVARPLRSARAAVPLPVAPGGAAGDPGGRREPVAAPPELQPGALGRPHAPRHRHPRAPRHAGAGRDRGPHPAPLPARQGRQLHLPPGCGRPHALLLRAPGPLRLRPAGGRHGAQGRGDRLRGRHRQRAARRLPPPLQRRRPPRPVALVGGREHGPLRTPPRQL</sequence>
<evidence type="ECO:0000256" key="1">
    <source>
        <dbReference type="SAM" id="MobiDB-lite"/>
    </source>
</evidence>
<feature type="compositionally biased region" description="Low complexity" evidence="1">
    <location>
        <begin position="28"/>
        <end position="48"/>
    </location>
</feature>
<gene>
    <name evidence="2" type="ORF">AVDCRST_MAG68-2836</name>
</gene>
<feature type="compositionally biased region" description="Basic residues" evidence="1">
    <location>
        <begin position="149"/>
        <end position="158"/>
    </location>
</feature>
<name>A0A6J4L0L6_9BACT</name>
<feature type="compositionally biased region" description="Basic residues" evidence="1">
    <location>
        <begin position="15"/>
        <end position="24"/>
    </location>
</feature>
<feature type="region of interest" description="Disordered" evidence="1">
    <location>
        <begin position="1"/>
        <end position="191"/>
    </location>
</feature>
<organism evidence="2">
    <name type="scientific">uncultured Gemmatimonadota bacterium</name>
    <dbReference type="NCBI Taxonomy" id="203437"/>
    <lineage>
        <taxon>Bacteria</taxon>
        <taxon>Pseudomonadati</taxon>
        <taxon>Gemmatimonadota</taxon>
        <taxon>environmental samples</taxon>
    </lineage>
</organism>
<feature type="compositionally biased region" description="Low complexity" evidence="1">
    <location>
        <begin position="118"/>
        <end position="135"/>
    </location>
</feature>